<dbReference type="RefSeq" id="WP_302880527.1">
    <property type="nucleotide sequence ID" value="NZ_JAUMKJ010000038.1"/>
</dbReference>
<accession>A0ABT8VGZ9</accession>
<proteinExistence type="predicted"/>
<reference evidence="2" key="1">
    <citation type="submission" date="2023-07" db="EMBL/GenBank/DDBJ databases">
        <authorList>
            <person name="Aktuganov G."/>
            <person name="Boyko T."/>
            <person name="Delegan Y."/>
            <person name="Galimzianova N."/>
            <person name="Gilvanova E."/>
            <person name="Korobov V."/>
            <person name="Kuzmina L."/>
            <person name="Melentiev A."/>
            <person name="Milman P."/>
            <person name="Ryabova A."/>
            <person name="Stupak E."/>
            <person name="Yasakov T."/>
            <person name="Zharikova N."/>
            <person name="Zhurenko E."/>
        </authorList>
    </citation>
    <scope>NUCLEOTIDE SEQUENCE</scope>
    <source>
        <strain evidence="2">IB-739</strain>
    </source>
</reference>
<comment type="caution">
    <text evidence="2">The sequence shown here is derived from an EMBL/GenBank/DDBJ whole genome shotgun (WGS) entry which is preliminary data.</text>
</comment>
<organism evidence="2 3">
    <name type="scientific">Paenibacillus ehimensis</name>
    <dbReference type="NCBI Taxonomy" id="79264"/>
    <lineage>
        <taxon>Bacteria</taxon>
        <taxon>Bacillati</taxon>
        <taxon>Bacillota</taxon>
        <taxon>Bacilli</taxon>
        <taxon>Bacillales</taxon>
        <taxon>Paenibacillaceae</taxon>
        <taxon>Paenibacillus</taxon>
    </lineage>
</organism>
<gene>
    <name evidence="2" type="ORF">Q3C12_24900</name>
</gene>
<evidence type="ECO:0000313" key="2">
    <source>
        <dbReference type="EMBL" id="MDO3680256.1"/>
    </source>
</evidence>
<dbReference type="Proteomes" id="UP001168883">
    <property type="component" value="Unassembled WGS sequence"/>
</dbReference>
<feature type="transmembrane region" description="Helical" evidence="1">
    <location>
        <begin position="6"/>
        <end position="25"/>
    </location>
</feature>
<evidence type="ECO:0000313" key="3">
    <source>
        <dbReference type="Proteomes" id="UP001168883"/>
    </source>
</evidence>
<evidence type="ECO:0000256" key="1">
    <source>
        <dbReference type="SAM" id="Phobius"/>
    </source>
</evidence>
<protein>
    <submittedName>
        <fullName evidence="2">Uncharacterized protein</fullName>
    </submittedName>
</protein>
<keyword evidence="1" id="KW-0472">Membrane</keyword>
<keyword evidence="1" id="KW-0812">Transmembrane</keyword>
<feature type="transmembrane region" description="Helical" evidence="1">
    <location>
        <begin position="68"/>
        <end position="87"/>
    </location>
</feature>
<keyword evidence="1" id="KW-1133">Transmembrane helix</keyword>
<keyword evidence="3" id="KW-1185">Reference proteome</keyword>
<dbReference type="EMBL" id="JAUMKJ010000038">
    <property type="protein sequence ID" value="MDO3680256.1"/>
    <property type="molecule type" value="Genomic_DNA"/>
</dbReference>
<name>A0ABT8VGZ9_9BACL</name>
<feature type="transmembrane region" description="Helical" evidence="1">
    <location>
        <begin position="37"/>
        <end position="56"/>
    </location>
</feature>
<sequence>MDFGPEWLEFALHLTVSLALGVACVRLIRRGWRPVRTGLLLGLLPAPLFVPLTLLSERTPRLDDPVALAWWLAGHLLYGVLLACWGIRYQKRGSPQ</sequence>